<dbReference type="EMBL" id="CM001881">
    <property type="protein sequence ID" value="EOY21436.1"/>
    <property type="molecule type" value="Genomic_DNA"/>
</dbReference>
<dbReference type="Gramene" id="EOY21436">
    <property type="protein sequence ID" value="EOY21436"/>
    <property type="gene ID" value="TCM_012976"/>
</dbReference>
<dbReference type="InParanoid" id="A0A061FW07"/>
<dbReference type="AlphaFoldDB" id="A0A061FW07"/>
<protein>
    <submittedName>
        <fullName evidence="1">Uncharacterized protein</fullName>
    </submittedName>
</protein>
<sequence length="56" mass="6224">MKKRHQCQSLLASPCSHLFATFVGVNILLETALHIIIGLGSHFKTITSTFNIKKDN</sequence>
<dbReference type="HOGENOM" id="CLU_3018158_0_0_1"/>
<dbReference type="Proteomes" id="UP000026915">
    <property type="component" value="Chromosome 3"/>
</dbReference>
<evidence type="ECO:0000313" key="1">
    <source>
        <dbReference type="EMBL" id="EOY21436.1"/>
    </source>
</evidence>
<reference evidence="1 2" key="1">
    <citation type="journal article" date="2013" name="Genome Biol.">
        <title>The genome sequence of the most widely cultivated cacao type and its use to identify candidate genes regulating pod color.</title>
        <authorList>
            <person name="Motamayor J.C."/>
            <person name="Mockaitis K."/>
            <person name="Schmutz J."/>
            <person name="Haiminen N."/>
            <person name="Iii D.L."/>
            <person name="Cornejo O."/>
            <person name="Findley S.D."/>
            <person name="Zheng P."/>
            <person name="Utro F."/>
            <person name="Royaert S."/>
            <person name="Saski C."/>
            <person name="Jenkins J."/>
            <person name="Podicheti R."/>
            <person name="Zhao M."/>
            <person name="Scheffler B.E."/>
            <person name="Stack J.C."/>
            <person name="Feltus F.A."/>
            <person name="Mustiga G.M."/>
            <person name="Amores F."/>
            <person name="Phillips W."/>
            <person name="Marelli J.P."/>
            <person name="May G.D."/>
            <person name="Shapiro H."/>
            <person name="Ma J."/>
            <person name="Bustamante C.D."/>
            <person name="Schnell R.J."/>
            <person name="Main D."/>
            <person name="Gilbert D."/>
            <person name="Parida L."/>
            <person name="Kuhn D.N."/>
        </authorList>
    </citation>
    <scope>NUCLEOTIDE SEQUENCE [LARGE SCALE GENOMIC DNA]</scope>
    <source>
        <strain evidence="2">cv. Matina 1-6</strain>
    </source>
</reference>
<keyword evidence="2" id="KW-1185">Reference proteome</keyword>
<gene>
    <name evidence="1" type="ORF">TCM_012976</name>
</gene>
<accession>A0A061FW07</accession>
<name>A0A061FW07_THECC</name>
<proteinExistence type="predicted"/>
<evidence type="ECO:0000313" key="2">
    <source>
        <dbReference type="Proteomes" id="UP000026915"/>
    </source>
</evidence>
<organism evidence="1 2">
    <name type="scientific">Theobroma cacao</name>
    <name type="common">Cacao</name>
    <name type="synonym">Cocoa</name>
    <dbReference type="NCBI Taxonomy" id="3641"/>
    <lineage>
        <taxon>Eukaryota</taxon>
        <taxon>Viridiplantae</taxon>
        <taxon>Streptophyta</taxon>
        <taxon>Embryophyta</taxon>
        <taxon>Tracheophyta</taxon>
        <taxon>Spermatophyta</taxon>
        <taxon>Magnoliopsida</taxon>
        <taxon>eudicotyledons</taxon>
        <taxon>Gunneridae</taxon>
        <taxon>Pentapetalae</taxon>
        <taxon>rosids</taxon>
        <taxon>malvids</taxon>
        <taxon>Malvales</taxon>
        <taxon>Malvaceae</taxon>
        <taxon>Byttnerioideae</taxon>
        <taxon>Theobroma</taxon>
    </lineage>
</organism>